<reference evidence="8 9" key="1">
    <citation type="submission" date="2020-04" db="EMBL/GenBank/DDBJ databases">
        <title>Ferrimonas sp. S7 isolated from sea water.</title>
        <authorList>
            <person name="Bae S.S."/>
            <person name="Baek K."/>
        </authorList>
    </citation>
    <scope>NUCLEOTIDE SEQUENCE [LARGE SCALE GENOMIC DNA]</scope>
    <source>
        <strain evidence="8 9">S7</strain>
    </source>
</reference>
<dbReference type="PANTHER" id="PTHR30287:SF2">
    <property type="entry name" value="BLL1001 PROTEIN"/>
    <property type="match status" value="1"/>
</dbReference>
<keyword evidence="3 6" id="KW-0812">Transmembrane</keyword>
<keyword evidence="5 6" id="KW-0472">Membrane</keyword>
<evidence type="ECO:0000313" key="8">
    <source>
        <dbReference type="EMBL" id="QIZ76599.1"/>
    </source>
</evidence>
<evidence type="ECO:0000256" key="6">
    <source>
        <dbReference type="SAM" id="Phobius"/>
    </source>
</evidence>
<evidence type="ECO:0000256" key="1">
    <source>
        <dbReference type="ARBA" id="ARBA00004651"/>
    </source>
</evidence>
<keyword evidence="9" id="KW-1185">Reference proteome</keyword>
<name>A0A6H1UD96_9GAMM</name>
<feature type="transmembrane region" description="Helical" evidence="6">
    <location>
        <begin position="705"/>
        <end position="729"/>
    </location>
</feature>
<feature type="transmembrane region" description="Helical" evidence="6">
    <location>
        <begin position="216"/>
        <end position="243"/>
    </location>
</feature>
<proteinExistence type="predicted"/>
<feature type="transmembrane region" description="Helical" evidence="6">
    <location>
        <begin position="323"/>
        <end position="343"/>
    </location>
</feature>
<feature type="transmembrane region" description="Helical" evidence="6">
    <location>
        <begin position="378"/>
        <end position="405"/>
    </location>
</feature>
<evidence type="ECO:0000256" key="3">
    <source>
        <dbReference type="ARBA" id="ARBA00022692"/>
    </source>
</evidence>
<dbReference type="GO" id="GO:0005886">
    <property type="term" value="C:plasma membrane"/>
    <property type="evidence" value="ECO:0007669"/>
    <property type="project" value="UniProtKB-SubCell"/>
</dbReference>
<gene>
    <name evidence="8" type="ORF">HER31_06800</name>
</gene>
<evidence type="ECO:0000256" key="4">
    <source>
        <dbReference type="ARBA" id="ARBA00022989"/>
    </source>
</evidence>
<feature type="transmembrane region" description="Helical" evidence="6">
    <location>
        <begin position="656"/>
        <end position="675"/>
    </location>
</feature>
<dbReference type="EMBL" id="CP051180">
    <property type="protein sequence ID" value="QIZ76599.1"/>
    <property type="molecule type" value="Genomic_DNA"/>
</dbReference>
<dbReference type="RefSeq" id="WP_168659861.1">
    <property type="nucleotide sequence ID" value="NZ_CP051180.1"/>
</dbReference>
<keyword evidence="4 6" id="KW-1133">Transmembrane helix</keyword>
<feature type="domain" description="ABC3 transporter permease C-terminal" evidence="7">
    <location>
        <begin position="227"/>
        <end position="340"/>
    </location>
</feature>
<keyword evidence="2" id="KW-1003">Cell membrane</keyword>
<feature type="transmembrane region" description="Helical" evidence="6">
    <location>
        <begin position="355"/>
        <end position="372"/>
    </location>
</feature>
<dbReference type="Pfam" id="PF02687">
    <property type="entry name" value="FtsX"/>
    <property type="match status" value="1"/>
</dbReference>
<accession>A0A6H1UD96</accession>
<evidence type="ECO:0000313" key="9">
    <source>
        <dbReference type="Proteomes" id="UP000501602"/>
    </source>
</evidence>
<sequence>MSSMWLRLLLGEWRQHALLYLWLVVGLVLAAGLLSGVEVLNRAAKSSFSQAEGSGDQQPSYRLYSLNPGYQIPHSFWLKLRLKGIEAQPVLIGRIKLADLTWLPLRGLSLPTVDGRPHWQTLVSPQTASRLGWSNDTVASDHTGQMLPRSQVVAGLGSWLWMDLAPAARLLGSEDKVSFLDIASLTSTQHQWLTAQLDDDWRLALQSDKAQQQQPLLSAFSMNLTALAVLSFLVGLLLAYHALSSLVRHRQYRYQVLTQLGVAPKQLATATAVELMLLSLVTGVGGSVVGVTIAQWLSPGVELTLTALYQADSVFEIHWRWQYGLYCCLLMVLTLSLLLAAKLAPWHKLQSFGRWLLLPLVTAVIWLTLYAATQAQALILSGLTLLLAMAAIPLLLAKSIGLLANYTSRLPVNLNWALADLKQSRVSLTMALVAISLALATAIATRILTGSFAIALDQHLSQRLFAVAYIRAPTEQLEMWLPKLEQLDGITDVKSLSQREGEVVGRATNIKVVSSKQVPVDTFHFKQADEHWWLAAANGACLINEPMALQQGLTVGQQIEVSSGHAQFSCNVAGIYYDYGNPNWEITVERSFAITEMRSLPLLGLGLKTESMSYSDSLAQQLESDLGIPAAAVFWQQDVLATAQSLFKRTFAITDALAWLTLGVALISWLASLMAQRKLWSPTNDLLSTLGMTPAQLFGARIGQLGLLLSLALTFSAALGVLLGWQLLARVNPLSFGWSMPIYPMAGQWWVWIGIVMALSLLLALLPAKQAHIHAVGERL</sequence>
<dbReference type="InterPro" id="IPR003838">
    <property type="entry name" value="ABC3_permease_C"/>
</dbReference>
<protein>
    <recommendedName>
        <fullName evidence="7">ABC3 transporter permease C-terminal domain-containing protein</fullName>
    </recommendedName>
</protein>
<dbReference type="AlphaFoldDB" id="A0A6H1UD96"/>
<dbReference type="KEGG" id="fes:HER31_06800"/>
<feature type="transmembrane region" description="Helical" evidence="6">
    <location>
        <begin position="426"/>
        <end position="448"/>
    </location>
</feature>
<evidence type="ECO:0000256" key="2">
    <source>
        <dbReference type="ARBA" id="ARBA00022475"/>
    </source>
</evidence>
<dbReference type="PANTHER" id="PTHR30287">
    <property type="entry name" value="MEMBRANE COMPONENT OF PREDICTED ABC SUPERFAMILY METABOLITE UPTAKE TRANSPORTER"/>
    <property type="match status" value="1"/>
</dbReference>
<feature type="transmembrane region" description="Helical" evidence="6">
    <location>
        <begin position="749"/>
        <end position="766"/>
    </location>
</feature>
<organism evidence="8 9">
    <name type="scientific">Ferrimonas lipolytica</name>
    <dbReference type="NCBI Taxonomy" id="2724191"/>
    <lineage>
        <taxon>Bacteria</taxon>
        <taxon>Pseudomonadati</taxon>
        <taxon>Pseudomonadota</taxon>
        <taxon>Gammaproteobacteria</taxon>
        <taxon>Alteromonadales</taxon>
        <taxon>Ferrimonadaceae</taxon>
        <taxon>Ferrimonas</taxon>
    </lineage>
</organism>
<dbReference type="InterPro" id="IPR038766">
    <property type="entry name" value="Membrane_comp_ABC_pdt"/>
</dbReference>
<feature type="transmembrane region" description="Helical" evidence="6">
    <location>
        <begin position="275"/>
        <end position="297"/>
    </location>
</feature>
<comment type="subcellular location">
    <subcellularLocation>
        <location evidence="1">Cell membrane</location>
        <topology evidence="1">Multi-pass membrane protein</topology>
    </subcellularLocation>
</comment>
<evidence type="ECO:0000259" key="7">
    <source>
        <dbReference type="Pfam" id="PF02687"/>
    </source>
</evidence>
<evidence type="ECO:0000256" key="5">
    <source>
        <dbReference type="ARBA" id="ARBA00023136"/>
    </source>
</evidence>
<dbReference type="Proteomes" id="UP000501602">
    <property type="component" value="Chromosome"/>
</dbReference>